<gene>
    <name evidence="6" type="ORF">QV07_09290</name>
</gene>
<comment type="subcellular location">
    <subcellularLocation>
        <location evidence="1">Membrane</location>
        <topology evidence="1">Multi-pass membrane protein</topology>
    </subcellularLocation>
</comment>
<feature type="transmembrane region" description="Helical" evidence="5">
    <location>
        <begin position="62"/>
        <end position="94"/>
    </location>
</feature>
<feature type="transmembrane region" description="Helical" evidence="5">
    <location>
        <begin position="20"/>
        <end position="42"/>
    </location>
</feature>
<evidence type="ECO:0008006" key="8">
    <source>
        <dbReference type="Google" id="ProtNLM"/>
    </source>
</evidence>
<dbReference type="InterPro" id="IPR019109">
    <property type="entry name" value="MamF_MmsF"/>
</dbReference>
<evidence type="ECO:0000256" key="3">
    <source>
        <dbReference type="ARBA" id="ARBA00022989"/>
    </source>
</evidence>
<keyword evidence="4 5" id="KW-0472">Membrane</keyword>
<dbReference type="Pfam" id="PF09685">
    <property type="entry name" value="MamF_MmsF"/>
    <property type="match status" value="1"/>
</dbReference>
<dbReference type="PATRIC" id="fig|505345.8.peg.1888"/>
<protein>
    <recommendedName>
        <fullName evidence="8">Transmembrane protein</fullName>
    </recommendedName>
</protein>
<keyword evidence="3 5" id="KW-1133">Transmembrane helix</keyword>
<proteinExistence type="predicted"/>
<evidence type="ECO:0000313" key="6">
    <source>
        <dbReference type="EMBL" id="OBX05967.1"/>
    </source>
</evidence>
<reference evidence="6 7" key="1">
    <citation type="submission" date="2014-11" db="EMBL/GenBank/DDBJ databases">
        <title>Pan-genome of Gallibacterium spp.</title>
        <authorList>
            <person name="Kudirkiene E."/>
            <person name="Bojesen A.M."/>
        </authorList>
    </citation>
    <scope>NUCLEOTIDE SEQUENCE [LARGE SCALE GENOMIC DNA]</scope>
    <source>
        <strain evidence="6 7">F298</strain>
    </source>
</reference>
<keyword evidence="2 5" id="KW-0812">Transmembrane</keyword>
<comment type="caution">
    <text evidence="6">The sequence shown here is derived from an EMBL/GenBank/DDBJ whole genome shotgun (WGS) entry which is preliminary data.</text>
</comment>
<dbReference type="AlphaFoldDB" id="A0A1A7PW68"/>
<organism evidence="6 7">
    <name type="scientific">Gallibacterium genomosp. 3</name>
    <dbReference type="NCBI Taxonomy" id="505345"/>
    <lineage>
        <taxon>Bacteria</taxon>
        <taxon>Pseudomonadati</taxon>
        <taxon>Pseudomonadota</taxon>
        <taxon>Gammaproteobacteria</taxon>
        <taxon>Pasteurellales</taxon>
        <taxon>Pasteurellaceae</taxon>
        <taxon>Gallibacterium</taxon>
    </lineage>
</organism>
<sequence>MEPMIYNVDNTKKWAMITYWLYILSFLVGFLSIVGIVIAYIFRDDARGSFLESHFTYQIRTFWIGLLYSAIGVILSLIFVGYFILLFTLIWLLVRSIKGLRSLSRNEAILNEKTWLF</sequence>
<evidence type="ECO:0000256" key="1">
    <source>
        <dbReference type="ARBA" id="ARBA00004141"/>
    </source>
</evidence>
<accession>A0A1A7PW68</accession>
<dbReference type="RefSeq" id="WP_065235180.1">
    <property type="nucleotide sequence ID" value="NZ_JTJS01000116.1"/>
</dbReference>
<dbReference type="Proteomes" id="UP000243168">
    <property type="component" value="Unassembled WGS sequence"/>
</dbReference>
<evidence type="ECO:0000256" key="2">
    <source>
        <dbReference type="ARBA" id="ARBA00022692"/>
    </source>
</evidence>
<name>A0A1A7PW68_9PAST</name>
<evidence type="ECO:0000256" key="4">
    <source>
        <dbReference type="ARBA" id="ARBA00023136"/>
    </source>
</evidence>
<dbReference type="EMBL" id="JTJS01000116">
    <property type="protein sequence ID" value="OBX05967.1"/>
    <property type="molecule type" value="Genomic_DNA"/>
</dbReference>
<evidence type="ECO:0000256" key="5">
    <source>
        <dbReference type="SAM" id="Phobius"/>
    </source>
</evidence>
<evidence type="ECO:0000313" key="7">
    <source>
        <dbReference type="Proteomes" id="UP000243168"/>
    </source>
</evidence>